<dbReference type="InterPro" id="IPR011048">
    <property type="entry name" value="Haem_d1_sf"/>
</dbReference>
<name>A0A6V8H7S8_TALPI</name>
<dbReference type="SUPFAM" id="SSF51004">
    <property type="entry name" value="C-terminal (heme d1) domain of cytochrome cd1-nitrite reductase"/>
    <property type="match status" value="1"/>
</dbReference>
<feature type="signal peptide" evidence="1">
    <location>
        <begin position="1"/>
        <end position="20"/>
    </location>
</feature>
<evidence type="ECO:0000313" key="3">
    <source>
        <dbReference type="Proteomes" id="UP000053095"/>
    </source>
</evidence>
<comment type="caution">
    <text evidence="2">The sequence shown here is derived from an EMBL/GenBank/DDBJ whole genome shotgun (WGS) entry which is preliminary data.</text>
</comment>
<keyword evidence="3" id="KW-1185">Reference proteome</keyword>
<protein>
    <submittedName>
        <fullName evidence="2">Uncharacterized protein</fullName>
    </submittedName>
</protein>
<dbReference type="Proteomes" id="UP000053095">
    <property type="component" value="Unassembled WGS sequence"/>
</dbReference>
<reference evidence="3" key="1">
    <citation type="journal article" date="2015" name="Genome Announc.">
        <title>Draft genome sequence of Talaromyces cellulolyticus strain Y-94, a source of lignocellulosic biomass-degrading enzymes.</title>
        <authorList>
            <person name="Fujii T."/>
            <person name="Koike H."/>
            <person name="Sawayama S."/>
            <person name="Yano S."/>
            <person name="Inoue H."/>
        </authorList>
    </citation>
    <scope>NUCLEOTIDE SEQUENCE [LARGE SCALE GENOMIC DNA]</scope>
    <source>
        <strain evidence="3">Y-94</strain>
    </source>
</reference>
<proteinExistence type="predicted"/>
<sequence length="387" mass="43001">MKNIPAILFISTSLFIHVNARLYNENARLLPWTPHKTSQVGQSIIYNGIGYLADRDHALIHVIDLNNHHQKTIKGLNGKSLKEGQQYQHDKNFDFYCYCYYYWSECVFELANGPCSITHLRSESDWQQPGLMVLLPERNELYVAEANSTVRVINLKHKKKWKVEKISTGLQIRLRIQAIRPLFPSLSDFATYHSVMDRFYVAIRATEANPGGEINEIDHRTLKTTNVISLAGCHPTGVAFGPDQNLYVGCGRGQIPTYGYGYSVVLDMVSNGSIVGNISGMSGLGQVIYEPSLNLYYAAAYRDLAITPGELSPGQERYSPSPRVTIINASDNTVIQSIQTENITSQTVAVDPKTKQMVYEECEGVVGFSCDGDGDVCFISVSGGVVV</sequence>
<keyword evidence="1" id="KW-0732">Signal</keyword>
<dbReference type="EMBL" id="DF933818">
    <property type="protein sequence ID" value="GAM37201.1"/>
    <property type="molecule type" value="Genomic_DNA"/>
</dbReference>
<accession>A0A6V8H7S8</accession>
<dbReference type="AlphaFoldDB" id="A0A6V8H7S8"/>
<evidence type="ECO:0000313" key="2">
    <source>
        <dbReference type="EMBL" id="GAM37201.1"/>
    </source>
</evidence>
<feature type="chain" id="PRO_5027564155" evidence="1">
    <location>
        <begin position="21"/>
        <end position="387"/>
    </location>
</feature>
<dbReference type="InterPro" id="IPR015943">
    <property type="entry name" value="WD40/YVTN_repeat-like_dom_sf"/>
</dbReference>
<gene>
    <name evidence="2" type="ORF">TCE0_022f06920</name>
</gene>
<evidence type="ECO:0000256" key="1">
    <source>
        <dbReference type="SAM" id="SignalP"/>
    </source>
</evidence>
<dbReference type="Gene3D" id="2.130.10.10">
    <property type="entry name" value="YVTN repeat-like/Quinoprotein amine dehydrogenase"/>
    <property type="match status" value="1"/>
</dbReference>
<organism evidence="2 3">
    <name type="scientific">Talaromyces pinophilus</name>
    <name type="common">Penicillium pinophilum</name>
    <dbReference type="NCBI Taxonomy" id="128442"/>
    <lineage>
        <taxon>Eukaryota</taxon>
        <taxon>Fungi</taxon>
        <taxon>Dikarya</taxon>
        <taxon>Ascomycota</taxon>
        <taxon>Pezizomycotina</taxon>
        <taxon>Eurotiomycetes</taxon>
        <taxon>Eurotiomycetidae</taxon>
        <taxon>Eurotiales</taxon>
        <taxon>Trichocomaceae</taxon>
        <taxon>Talaromyces</taxon>
        <taxon>Talaromyces sect. Talaromyces</taxon>
    </lineage>
</organism>